<evidence type="ECO:0000313" key="1">
    <source>
        <dbReference type="EMBL" id="RYR17354.1"/>
    </source>
</evidence>
<dbReference type="InterPro" id="IPR011692">
    <property type="entry name" value="Stress_up-reg_Nod19"/>
</dbReference>
<dbReference type="PANTHER" id="PTHR33390:SF1">
    <property type="entry name" value="STRESS UP-REGULATED NOD 19 PROTEIN"/>
    <property type="match status" value="1"/>
</dbReference>
<sequence>MNNKNFDDRSTNKMCEMISLAILLLVLGSPCSAAFSWKTENKIKTAVHLSPKIEIGPGSVSNKNYYDIDFPRGHVALKGFTAEVVDEAGNSVPLHETYLHHWALIRYRQSKSKLATHASYDPHRVLHVSDSISESGVVRNSGICQGNVLGQYYGIGSETRGTNTDIPDPFGLEIGNPEEGYEEKWMLNIHAIDTRGVEDKLGCTECRCDLYNVTVNEFGKPLPPDYIGGLNCCYHETQCRLKKGFQAPKRSLYLRYTVKWMDWDEYVVPVKIYIIDVTDTLKISDTSSITSSDHDCRVEYEVDPCNTDTKKGNDCLDVKRTRLPFPKGGYVVYGVAHQHSAGIGATLYGQDGRVICTSMANYGTGDEAGNEAGYIVGMTTCYPKPGSVKIIDGEKLTLESNYSSSTRSHTGVMGLFYLLVAEQLPHQHYFTHSSSFFRNRNINNVFN</sequence>
<name>A0A444ZTE4_ARAHY</name>
<accession>A0A444ZTE4</accession>
<organism evidence="1 2">
    <name type="scientific">Arachis hypogaea</name>
    <name type="common">Peanut</name>
    <dbReference type="NCBI Taxonomy" id="3818"/>
    <lineage>
        <taxon>Eukaryota</taxon>
        <taxon>Viridiplantae</taxon>
        <taxon>Streptophyta</taxon>
        <taxon>Embryophyta</taxon>
        <taxon>Tracheophyta</taxon>
        <taxon>Spermatophyta</taxon>
        <taxon>Magnoliopsida</taxon>
        <taxon>eudicotyledons</taxon>
        <taxon>Gunneridae</taxon>
        <taxon>Pentapetalae</taxon>
        <taxon>rosids</taxon>
        <taxon>fabids</taxon>
        <taxon>Fabales</taxon>
        <taxon>Fabaceae</taxon>
        <taxon>Papilionoideae</taxon>
        <taxon>50 kb inversion clade</taxon>
        <taxon>dalbergioids sensu lato</taxon>
        <taxon>Dalbergieae</taxon>
        <taxon>Pterocarpus clade</taxon>
        <taxon>Arachis</taxon>
    </lineage>
</organism>
<evidence type="ECO:0000313" key="2">
    <source>
        <dbReference type="Proteomes" id="UP000289738"/>
    </source>
</evidence>
<dbReference type="Proteomes" id="UP000289738">
    <property type="component" value="Chromosome B03"/>
</dbReference>
<evidence type="ECO:0008006" key="3">
    <source>
        <dbReference type="Google" id="ProtNLM"/>
    </source>
</evidence>
<proteinExistence type="predicted"/>
<dbReference type="EMBL" id="SDMP01000013">
    <property type="protein sequence ID" value="RYR17355.1"/>
    <property type="molecule type" value="Genomic_DNA"/>
</dbReference>
<gene>
    <name evidence="1" type="ORF">Ahy_B03g062125</name>
</gene>
<dbReference type="PANTHER" id="PTHR33390">
    <property type="entry name" value="STRESS UP-REGULATED NOD 19 PROTEIN"/>
    <property type="match status" value="1"/>
</dbReference>
<dbReference type="STRING" id="3818.A0A444ZTE4"/>
<keyword evidence="2" id="KW-1185">Reference proteome</keyword>
<reference evidence="1 2" key="1">
    <citation type="submission" date="2019-01" db="EMBL/GenBank/DDBJ databases">
        <title>Sequencing of cultivated peanut Arachis hypogaea provides insights into genome evolution and oil improvement.</title>
        <authorList>
            <person name="Chen X."/>
        </authorList>
    </citation>
    <scope>NUCLEOTIDE SEQUENCE [LARGE SCALE GENOMIC DNA]</scope>
    <source>
        <strain evidence="2">cv. Fuhuasheng</strain>
        <strain evidence="1">GDAAS-fuhuasheng2018</strain>
        <tissue evidence="1">Leaves</tissue>
    </source>
</reference>
<protein>
    <recommendedName>
        <fullName evidence="3">Stress up-regulated Nod 19 protein</fullName>
    </recommendedName>
</protein>
<dbReference type="EMBL" id="SDMP01000013">
    <property type="protein sequence ID" value="RYR17354.1"/>
    <property type="molecule type" value="Genomic_DNA"/>
</dbReference>
<dbReference type="AlphaFoldDB" id="A0A444ZTE4"/>
<dbReference type="Pfam" id="PF07712">
    <property type="entry name" value="SURNod19"/>
    <property type="match status" value="1"/>
</dbReference>
<comment type="caution">
    <text evidence="1">The sequence shown here is derived from an EMBL/GenBank/DDBJ whole genome shotgun (WGS) entry which is preliminary data.</text>
</comment>